<evidence type="ECO:0000313" key="3">
    <source>
        <dbReference type="EMBL" id="SHM79450.1"/>
    </source>
</evidence>
<dbReference type="InterPro" id="IPR008030">
    <property type="entry name" value="NmrA-like"/>
</dbReference>
<dbReference type="Proteomes" id="UP000184216">
    <property type="component" value="Unassembled WGS sequence"/>
</dbReference>
<reference evidence="3 4" key="2">
    <citation type="submission" date="2016-11" db="EMBL/GenBank/DDBJ databases">
        <authorList>
            <person name="Varghese N."/>
            <person name="Submissions S."/>
        </authorList>
    </citation>
    <scope>NUCLEOTIDE SEQUENCE [LARGE SCALE GENOMIC DNA]</scope>
    <source>
        <strain evidence="3 4">DSM 6368</strain>
    </source>
</reference>
<feature type="domain" description="NmrA-like" evidence="1">
    <location>
        <begin position="3"/>
        <end position="285"/>
    </location>
</feature>
<reference evidence="2 5" key="1">
    <citation type="submission" date="2016-11" db="EMBL/GenBank/DDBJ databases">
        <title>Whole genomes of Flavobacteriaceae.</title>
        <authorList>
            <person name="Stine C."/>
            <person name="Li C."/>
            <person name="Tadesse D."/>
        </authorList>
    </citation>
    <scope>NUCLEOTIDE SEQUENCE [LARGE SCALE GENOMIC DNA]</scope>
    <source>
        <strain evidence="2 5">ATCC 19366</strain>
    </source>
</reference>
<dbReference type="Proteomes" id="UP000198431">
    <property type="component" value="Unassembled WGS sequence"/>
</dbReference>
<dbReference type="EMBL" id="MUHB01000003">
    <property type="protein sequence ID" value="OXB07756.1"/>
    <property type="molecule type" value="Genomic_DNA"/>
</dbReference>
<dbReference type="PANTHER" id="PTHR47129">
    <property type="entry name" value="QUINONE OXIDOREDUCTASE 2"/>
    <property type="match status" value="1"/>
</dbReference>
<dbReference type="CDD" id="cd05269">
    <property type="entry name" value="TMR_SDR_a"/>
    <property type="match status" value="1"/>
</dbReference>
<dbReference type="Gene3D" id="3.90.25.10">
    <property type="entry name" value="UDP-galactose 4-epimerase, domain 1"/>
    <property type="match status" value="1"/>
</dbReference>
<evidence type="ECO:0000313" key="5">
    <source>
        <dbReference type="Proteomes" id="UP000198431"/>
    </source>
</evidence>
<accession>A0AB36P6B2</accession>
<dbReference type="Gene3D" id="3.40.50.720">
    <property type="entry name" value="NAD(P)-binding Rossmann-like Domain"/>
    <property type="match status" value="1"/>
</dbReference>
<keyword evidence="4" id="KW-1185">Reference proteome</keyword>
<dbReference type="PANTHER" id="PTHR47129:SF1">
    <property type="entry name" value="NMRA-LIKE DOMAIN-CONTAINING PROTEIN"/>
    <property type="match status" value="1"/>
</dbReference>
<dbReference type="InterPro" id="IPR052718">
    <property type="entry name" value="NmrA-type_oxidoreductase"/>
</dbReference>
<name>A0AB36P6B2_9FLAO</name>
<evidence type="ECO:0000259" key="1">
    <source>
        <dbReference type="Pfam" id="PF05368"/>
    </source>
</evidence>
<comment type="caution">
    <text evidence="2">The sequence shown here is derived from an EMBL/GenBank/DDBJ whole genome shotgun (WGS) entry which is preliminary data.</text>
</comment>
<gene>
    <name evidence="2" type="ORF">B0A72_02505</name>
    <name evidence="3" type="ORF">SAMN05444387_3207</name>
</gene>
<evidence type="ECO:0000313" key="2">
    <source>
        <dbReference type="EMBL" id="OXB07756.1"/>
    </source>
</evidence>
<dbReference type="InterPro" id="IPR036291">
    <property type="entry name" value="NAD(P)-bd_dom_sf"/>
</dbReference>
<dbReference type="EMBL" id="FRBX01000004">
    <property type="protein sequence ID" value="SHM79450.1"/>
    <property type="molecule type" value="Genomic_DNA"/>
</dbReference>
<sequence>MGKILVTGATGHLGSAVVDNLLERIPVADIVALARDTEKAKALTAKGVAVIAADYDNYDSLVSAFRGIEKLYFVSSSDIVNRLAQHQNVVNAAMEAGVKHIIYTSAQRKLEDGSSAIAFVADAHWKTDQMIKDSGLEFTILKHGLYSDILPMFMGPDVINSGTIFLPAGSGSSSYVSRSDLAKAASIILTNAGHEGKIYEFGGKESVSFHDIAELLSELSGKKIQYVSPSQEDFVIQLQNFGVAAQDIEGLATFCAAIAQGEFDSPSFDLEKILGGEPQTVREFLKTSYGL</sequence>
<evidence type="ECO:0000313" key="4">
    <source>
        <dbReference type="Proteomes" id="UP000184216"/>
    </source>
</evidence>
<dbReference type="SUPFAM" id="SSF51735">
    <property type="entry name" value="NAD(P)-binding Rossmann-fold domains"/>
    <property type="match status" value="1"/>
</dbReference>
<organism evidence="2 5">
    <name type="scientific">Flavobacterium pectinovorum</name>
    <dbReference type="NCBI Taxonomy" id="29533"/>
    <lineage>
        <taxon>Bacteria</taxon>
        <taxon>Pseudomonadati</taxon>
        <taxon>Bacteroidota</taxon>
        <taxon>Flavobacteriia</taxon>
        <taxon>Flavobacteriales</taxon>
        <taxon>Flavobacteriaceae</taxon>
        <taxon>Flavobacterium</taxon>
    </lineage>
</organism>
<dbReference type="RefSeq" id="WP_073396234.1">
    <property type="nucleotide sequence ID" value="NZ_FRBX01000004.1"/>
</dbReference>
<dbReference type="AlphaFoldDB" id="A0AB36P6B2"/>
<proteinExistence type="predicted"/>
<dbReference type="Pfam" id="PF05368">
    <property type="entry name" value="NmrA"/>
    <property type="match status" value="1"/>
</dbReference>
<protein>
    <submittedName>
        <fullName evidence="2">NAD(P)-dependent oxidoreductase</fullName>
    </submittedName>
    <submittedName>
        <fullName evidence="3">NAD(P)H dehydrogenase (Quinone)</fullName>
    </submittedName>
</protein>